<evidence type="ECO:0000256" key="7">
    <source>
        <dbReference type="ARBA" id="ARBA00022630"/>
    </source>
</evidence>
<comment type="cofactor">
    <cofactor evidence="21">
        <name>Mo-molybdopterin</name>
        <dbReference type="ChEBI" id="CHEBI:71302"/>
    </cofactor>
    <text evidence="21">Binds 1 Mo-molybdopterin (Mo-MPT) cofactor per subunit.</text>
</comment>
<evidence type="ECO:0000256" key="20">
    <source>
        <dbReference type="PIRSR" id="PIRSR000127-2"/>
    </source>
</evidence>
<dbReference type="Pfam" id="PF02738">
    <property type="entry name" value="MoCoBD_1"/>
    <property type="match status" value="1"/>
</dbReference>
<evidence type="ECO:0000256" key="17">
    <source>
        <dbReference type="ARBA" id="ARBA00049017"/>
    </source>
</evidence>
<keyword evidence="15" id="KW-0576">Peroxisome</keyword>
<feature type="binding site" evidence="21">
    <location>
        <position position="53"/>
    </location>
    <ligand>
        <name>[2Fe-2S] cluster</name>
        <dbReference type="ChEBI" id="CHEBI:190135"/>
        <label>1</label>
    </ligand>
</feature>
<dbReference type="SMART" id="SM01092">
    <property type="entry name" value="CO_deh_flav_C"/>
    <property type="match status" value="1"/>
</dbReference>
<feature type="binding site" evidence="21">
    <location>
        <position position="125"/>
    </location>
    <ligand>
        <name>[2Fe-2S] cluster</name>
        <dbReference type="ChEBI" id="CHEBI:190135"/>
        <label>2</label>
    </ligand>
</feature>
<feature type="binding site" evidence="21">
    <location>
        <position position="834"/>
    </location>
    <ligand>
        <name>Mo-molybdopterin</name>
        <dbReference type="ChEBI" id="CHEBI:71302"/>
    </ligand>
    <ligandPart>
        <name>Mo</name>
        <dbReference type="ChEBI" id="CHEBI:28685"/>
    </ligandPart>
</feature>
<dbReference type="EMBL" id="CAKKLH010000032">
    <property type="protein sequence ID" value="CAH0100129.1"/>
    <property type="molecule type" value="Genomic_DNA"/>
</dbReference>
<dbReference type="Gene3D" id="3.10.20.30">
    <property type="match status" value="1"/>
</dbReference>
<feature type="binding site" evidence="21">
    <location>
        <position position="128"/>
    </location>
    <ligand>
        <name>[2Fe-2S] cluster</name>
        <dbReference type="ChEBI" id="CHEBI:190135"/>
        <label>2</label>
    </ligand>
</feature>
<comment type="similarity">
    <text evidence="3">Belongs to the xanthine dehydrogenase family.</text>
</comment>
<evidence type="ECO:0000256" key="16">
    <source>
        <dbReference type="ARBA" id="ARBA00034078"/>
    </source>
</evidence>
<dbReference type="PROSITE" id="PS51085">
    <property type="entry name" value="2FE2S_FER_2"/>
    <property type="match status" value="1"/>
</dbReference>
<feature type="binding site" evidence="20">
    <location>
        <position position="1046"/>
    </location>
    <ligand>
        <name>substrate</name>
    </ligand>
</feature>
<dbReference type="FunFam" id="3.30.365.10:FF:000004">
    <property type="entry name" value="Xanthine dehydrogenase oxidase"/>
    <property type="match status" value="1"/>
</dbReference>
<feature type="binding site" evidence="20">
    <location>
        <position position="435"/>
    </location>
    <ligand>
        <name>FAD</name>
        <dbReference type="ChEBI" id="CHEBI:57692"/>
    </ligand>
</feature>
<dbReference type="InterPro" id="IPR046867">
    <property type="entry name" value="AldOxase/xan_DH_MoCoBD2"/>
</dbReference>
<evidence type="ECO:0000256" key="6">
    <source>
        <dbReference type="ARBA" id="ARBA00022505"/>
    </source>
</evidence>
<feature type="binding site" evidence="20">
    <location>
        <position position="916"/>
    </location>
    <ligand>
        <name>substrate</name>
    </ligand>
</feature>
<keyword evidence="9 21" id="KW-0479">Metal-binding</keyword>
<dbReference type="InterPro" id="IPR036010">
    <property type="entry name" value="2Fe-2S_ferredoxin-like_sf"/>
</dbReference>
<dbReference type="Pfam" id="PF03450">
    <property type="entry name" value="CO_deh_flav_C"/>
    <property type="match status" value="1"/>
</dbReference>
<dbReference type="Pfam" id="PF01315">
    <property type="entry name" value="Ald_Xan_dh_C"/>
    <property type="match status" value="1"/>
</dbReference>
<keyword evidence="11" id="KW-0560">Oxidoreductase</keyword>
<evidence type="ECO:0000313" key="25">
    <source>
        <dbReference type="Proteomes" id="UP000789390"/>
    </source>
</evidence>
<dbReference type="Pfam" id="PF00111">
    <property type="entry name" value="Fer2"/>
    <property type="match status" value="1"/>
</dbReference>
<dbReference type="InterPro" id="IPR037165">
    <property type="entry name" value="AldOxase/xan_DH_Mopterin-bd_sf"/>
</dbReference>
<feature type="binding site" evidence="21">
    <location>
        <position position="164"/>
    </location>
    <ligand>
        <name>[2Fe-2S] cluster</name>
        <dbReference type="ChEBI" id="CHEBI:190135"/>
        <label>2</label>
    </ligand>
</feature>
<keyword evidence="6 21" id="KW-0500">Molybdenum</keyword>
<dbReference type="GO" id="GO:0004854">
    <property type="term" value="F:xanthine dehydrogenase activity"/>
    <property type="evidence" value="ECO:0007669"/>
    <property type="project" value="UniProtKB-EC"/>
</dbReference>
<dbReference type="Pfam" id="PF20256">
    <property type="entry name" value="MoCoBD_2"/>
    <property type="match status" value="1"/>
</dbReference>
<dbReference type="Pfam" id="PF01799">
    <property type="entry name" value="Fer2_2"/>
    <property type="match status" value="1"/>
</dbReference>
<comment type="cofactor">
    <cofactor evidence="21">
        <name>[2Fe-2S] cluster</name>
        <dbReference type="ChEBI" id="CHEBI:190135"/>
    </cofactor>
    <text evidence="21">Binds 2 [2Fe-2S] clusters.</text>
</comment>
<gene>
    <name evidence="24" type="ORF">DGAL_LOCUS2304</name>
</gene>
<evidence type="ECO:0000256" key="10">
    <source>
        <dbReference type="ARBA" id="ARBA00022827"/>
    </source>
</evidence>
<dbReference type="SUPFAM" id="SSF56003">
    <property type="entry name" value="Molybdenum cofactor-binding domain"/>
    <property type="match status" value="1"/>
</dbReference>
<feature type="binding site" evidence="20">
    <location>
        <position position="367"/>
    </location>
    <ligand>
        <name>FAD</name>
        <dbReference type="ChEBI" id="CHEBI:57692"/>
    </ligand>
</feature>
<dbReference type="Gene3D" id="3.90.1170.50">
    <property type="entry name" value="Aldehyde oxidase/xanthine dehydrogenase, a/b hammerhead"/>
    <property type="match status" value="1"/>
</dbReference>
<dbReference type="NCBIfam" id="TIGR02965">
    <property type="entry name" value="xanthine_xdhB"/>
    <property type="match status" value="1"/>
</dbReference>
<dbReference type="GO" id="GO:0005506">
    <property type="term" value="F:iron ion binding"/>
    <property type="evidence" value="ECO:0007669"/>
    <property type="project" value="InterPro"/>
</dbReference>
<feature type="binding site" evidence="20">
    <location>
        <position position="838"/>
    </location>
    <ligand>
        <name>substrate</name>
    </ligand>
</feature>
<comment type="subcellular location">
    <subcellularLocation>
        <location evidence="2">Peroxisome</location>
    </subcellularLocation>
</comment>
<dbReference type="EC" id="1.17.1.4" evidence="5"/>
<dbReference type="InterPro" id="IPR016167">
    <property type="entry name" value="FAD-bd_PCMH_sub1"/>
</dbReference>
<dbReference type="FunFam" id="3.30.390.50:FF:000001">
    <property type="entry name" value="Xanthine dehydrogenase oxidase"/>
    <property type="match status" value="1"/>
</dbReference>
<feature type="binding site" evidence="21">
    <location>
        <position position="50"/>
    </location>
    <ligand>
        <name>[2Fe-2S] cluster</name>
        <dbReference type="ChEBI" id="CHEBI:190135"/>
        <label>1</label>
    </ligand>
</feature>
<dbReference type="FunFam" id="3.10.20.30:FF:000015">
    <property type="entry name" value="Aldehyde oxidase 1"/>
    <property type="match status" value="1"/>
</dbReference>
<comment type="caution">
    <text evidence="24">The sequence shown here is derived from an EMBL/GenBank/DDBJ whole genome shotgun (WGS) entry which is preliminary data.</text>
</comment>
<dbReference type="GO" id="GO:0043546">
    <property type="term" value="F:molybdopterin cofactor binding"/>
    <property type="evidence" value="ECO:0007669"/>
    <property type="project" value="InterPro"/>
</dbReference>
<dbReference type="Gene3D" id="3.30.465.10">
    <property type="match status" value="1"/>
</dbReference>
<evidence type="ECO:0000256" key="5">
    <source>
        <dbReference type="ARBA" id="ARBA00013123"/>
    </source>
</evidence>
<feature type="binding site" evidence="21">
    <location>
        <position position="1115"/>
    </location>
    <ligand>
        <name>Mo-molybdopterin</name>
        <dbReference type="ChEBI" id="CHEBI:71302"/>
    </ligand>
    <ligandPart>
        <name>Mo</name>
        <dbReference type="ChEBI" id="CHEBI:28685"/>
    </ligandPart>
</feature>
<dbReference type="NCBIfam" id="TIGR02963">
    <property type="entry name" value="xanthine_xdhA"/>
    <property type="match status" value="1"/>
</dbReference>
<dbReference type="PIRSF" id="PIRSF000127">
    <property type="entry name" value="Xanthine_DH"/>
    <property type="match status" value="1"/>
</dbReference>
<evidence type="ECO:0000256" key="11">
    <source>
        <dbReference type="ARBA" id="ARBA00023002"/>
    </source>
</evidence>
<dbReference type="Gene3D" id="3.30.365.10">
    <property type="entry name" value="Aldehyde oxidase/xanthine dehydrogenase, molybdopterin binding domain"/>
    <property type="match status" value="4"/>
</dbReference>
<dbReference type="InterPro" id="IPR016169">
    <property type="entry name" value="FAD-bd_PCMH_sub2"/>
</dbReference>
<dbReference type="FunFam" id="3.30.43.10:FF:000001">
    <property type="entry name" value="Xanthine dehydrogenase/oxidase"/>
    <property type="match status" value="1"/>
</dbReference>
<dbReference type="InterPro" id="IPR008274">
    <property type="entry name" value="AldOxase/xan_DH_MoCoBD1"/>
</dbReference>
<accession>A0A8J2RP53</accession>
<dbReference type="Proteomes" id="UP000789390">
    <property type="component" value="Unassembled WGS sequence"/>
</dbReference>
<keyword evidence="7" id="KW-0285">Flavoprotein</keyword>
<name>A0A8J2RP53_9CRUS</name>
<dbReference type="InterPro" id="IPR036884">
    <property type="entry name" value="2Fe-2S-bd_dom_sf"/>
</dbReference>
<dbReference type="SMART" id="SM01008">
    <property type="entry name" value="Ald_Xan_dh_C"/>
    <property type="match status" value="1"/>
</dbReference>
<dbReference type="InterPro" id="IPR001041">
    <property type="entry name" value="2Fe-2S_ferredoxin-type"/>
</dbReference>
<feature type="active site" description="Proton acceptor" evidence="19">
    <location>
        <position position="1298"/>
    </location>
</feature>
<dbReference type="InterPro" id="IPR036683">
    <property type="entry name" value="CO_DH_flav_C_dom_sf"/>
</dbReference>
<dbReference type="SUPFAM" id="SSF56176">
    <property type="entry name" value="FAD-binding/transporter-associated domain-like"/>
    <property type="match status" value="1"/>
</dbReference>
<evidence type="ECO:0000256" key="12">
    <source>
        <dbReference type="ARBA" id="ARBA00023004"/>
    </source>
</evidence>
<evidence type="ECO:0000256" key="15">
    <source>
        <dbReference type="ARBA" id="ARBA00023140"/>
    </source>
</evidence>
<feature type="binding site" evidence="21">
    <location>
        <position position="45"/>
    </location>
    <ligand>
        <name>[2Fe-2S] cluster</name>
        <dbReference type="ChEBI" id="CHEBI:190135"/>
        <label>1</label>
    </ligand>
</feature>
<feature type="binding site" evidence="21">
    <location>
        <position position="75"/>
    </location>
    <ligand>
        <name>[2Fe-2S] cluster</name>
        <dbReference type="ChEBI" id="CHEBI:190135"/>
        <label>1</label>
    </ligand>
</feature>
<keyword evidence="25" id="KW-1185">Reference proteome</keyword>
<feature type="binding site" evidence="20">
    <location>
        <position position="390"/>
    </location>
    <ligand>
        <name>FAD</name>
        <dbReference type="ChEBI" id="CHEBI:57692"/>
    </ligand>
</feature>
<dbReference type="PROSITE" id="PS00197">
    <property type="entry name" value="2FE2S_FER_1"/>
    <property type="match status" value="1"/>
</dbReference>
<dbReference type="FunFam" id="3.30.365.10:FF:000001">
    <property type="entry name" value="Xanthine dehydrogenase oxidase"/>
    <property type="match status" value="1"/>
</dbReference>
<dbReference type="GO" id="GO:0071949">
    <property type="term" value="F:FAD binding"/>
    <property type="evidence" value="ECO:0007669"/>
    <property type="project" value="InterPro"/>
</dbReference>
<dbReference type="OrthoDB" id="8300278at2759"/>
<evidence type="ECO:0000256" key="3">
    <source>
        <dbReference type="ARBA" id="ARBA00006849"/>
    </source>
</evidence>
<keyword evidence="12 21" id="KW-0408">Iron</keyword>
<dbReference type="GO" id="GO:0051537">
    <property type="term" value="F:2 iron, 2 sulfur cluster binding"/>
    <property type="evidence" value="ECO:0007669"/>
    <property type="project" value="UniProtKB-KW"/>
</dbReference>
<dbReference type="SUPFAM" id="SSF54665">
    <property type="entry name" value="CO dehydrogenase molybdoprotein N-domain-like"/>
    <property type="match status" value="1"/>
</dbReference>
<dbReference type="FunFam" id="3.30.365.10:FF:000003">
    <property type="entry name" value="Aldehyde oxidase 1"/>
    <property type="match status" value="1"/>
</dbReference>
<comment type="catalytic activity">
    <reaction evidence="17">
        <text>xanthine + NAD(+) + H2O = urate + NADH + H(+)</text>
        <dbReference type="Rhea" id="RHEA:16669"/>
        <dbReference type="ChEBI" id="CHEBI:15377"/>
        <dbReference type="ChEBI" id="CHEBI:15378"/>
        <dbReference type="ChEBI" id="CHEBI:17712"/>
        <dbReference type="ChEBI" id="CHEBI:17775"/>
        <dbReference type="ChEBI" id="CHEBI:57540"/>
        <dbReference type="ChEBI" id="CHEBI:57945"/>
        <dbReference type="EC" id="1.17.1.4"/>
    </reaction>
</comment>
<evidence type="ECO:0000259" key="22">
    <source>
        <dbReference type="PROSITE" id="PS51085"/>
    </source>
</evidence>
<dbReference type="SUPFAM" id="SSF55447">
    <property type="entry name" value="CO dehydrogenase flavoprotein C-terminal domain-like"/>
    <property type="match status" value="1"/>
</dbReference>
<feature type="binding site" evidence="20">
    <location>
        <begin position="287"/>
        <end position="294"/>
    </location>
    <ligand>
        <name>FAD</name>
        <dbReference type="ChEBI" id="CHEBI:57692"/>
    </ligand>
</feature>
<comment type="cofactor">
    <cofactor evidence="1 20">
        <name>FAD</name>
        <dbReference type="ChEBI" id="CHEBI:57692"/>
    </cofactor>
</comment>
<evidence type="ECO:0000256" key="14">
    <source>
        <dbReference type="ARBA" id="ARBA00023027"/>
    </source>
</evidence>
<dbReference type="InterPro" id="IPR000674">
    <property type="entry name" value="Ald_Oxase/Xan_DH_a/b"/>
</dbReference>
<dbReference type="InterPro" id="IPR014307">
    <property type="entry name" value="Xanthine_DH_ssu"/>
</dbReference>
<keyword evidence="8 21" id="KW-0001">2Fe-2S</keyword>
<dbReference type="Gene3D" id="3.30.390.50">
    <property type="entry name" value="CO dehydrogenase flavoprotein, C-terminal domain"/>
    <property type="match status" value="1"/>
</dbReference>
<organism evidence="24 25">
    <name type="scientific">Daphnia galeata</name>
    <dbReference type="NCBI Taxonomy" id="27404"/>
    <lineage>
        <taxon>Eukaryota</taxon>
        <taxon>Metazoa</taxon>
        <taxon>Ecdysozoa</taxon>
        <taxon>Arthropoda</taxon>
        <taxon>Crustacea</taxon>
        <taxon>Branchiopoda</taxon>
        <taxon>Diplostraca</taxon>
        <taxon>Cladocera</taxon>
        <taxon>Anomopoda</taxon>
        <taxon>Daphniidae</taxon>
        <taxon>Daphnia</taxon>
    </lineage>
</organism>
<dbReference type="InterPro" id="IPR016208">
    <property type="entry name" value="Ald_Oxase/xanthine_DH-like"/>
</dbReference>
<dbReference type="InterPro" id="IPR006058">
    <property type="entry name" value="2Fe2S_fd_BS"/>
</dbReference>
<evidence type="ECO:0000256" key="18">
    <source>
        <dbReference type="ARBA" id="ARBA00049517"/>
    </source>
</evidence>
<protein>
    <recommendedName>
        <fullName evidence="5">xanthine dehydrogenase</fullName>
        <ecNumber evidence="5">1.17.1.4</ecNumber>
    </recommendedName>
</protein>
<evidence type="ECO:0000313" key="24">
    <source>
        <dbReference type="EMBL" id="CAH0100129.1"/>
    </source>
</evidence>
<dbReference type="PROSITE" id="PS00559">
    <property type="entry name" value="MOLYBDOPTERIN_EUK"/>
    <property type="match status" value="1"/>
</dbReference>
<evidence type="ECO:0000256" key="19">
    <source>
        <dbReference type="PIRSR" id="PIRSR000127-1"/>
    </source>
</evidence>
<comment type="catalytic activity">
    <reaction evidence="18">
        <text>hypoxanthine + NAD(+) + H2O = xanthine + NADH + H(+)</text>
        <dbReference type="Rhea" id="RHEA:24670"/>
        <dbReference type="ChEBI" id="CHEBI:15377"/>
        <dbReference type="ChEBI" id="CHEBI:15378"/>
        <dbReference type="ChEBI" id="CHEBI:17368"/>
        <dbReference type="ChEBI" id="CHEBI:17712"/>
        <dbReference type="ChEBI" id="CHEBI:57540"/>
        <dbReference type="ChEBI" id="CHEBI:57945"/>
        <dbReference type="EC" id="1.17.1.4"/>
    </reaction>
</comment>
<evidence type="ECO:0000256" key="9">
    <source>
        <dbReference type="ARBA" id="ARBA00022723"/>
    </source>
</evidence>
<sequence>MDESVSSLVFFVNGTKVVEESAQPEWTLLFYLRNKLRLTGTKLGCGEGGCGACTVMVSRYERTSKTILHYAVNACLTPICAVHGLAVTTVEGIGQPGDLEGQRQQHKRRLHAVQERLAKAHGSQCGFCTPGFVMSMYTLLRSNKKELPTMAEVEEGFQGNLCRCTGYRPILEGCRTLTRDGCCGGQTNGGGCCMDQNDQTNGNHIDGDMNGNRDTIQRSVCTALTNASDFEESYSDSQEPIFPPFLQLSEELDIQYLVIKGDRVTWYRPTRLEQLLQLKSEFPHAKIVVGNTEVALEMKFKHCDYPVLISPAMIVETSAIERTDEALVFGGAVTLSTFKEVLEQEVHQGPKESTRFFSALGQMLHWFAGKQIRNVAAIAGNIMTGSPISDLNPLFMATGCVLTLQSQLKGIRSVKMDNHFFTGYRRNIVQSEEVLLKIAIPRTKPDEYVNGYKQSRRREDDIAIVNGAFRVLFHPQSSKIQEISMAFGGMAPTTVMAIGTMEKLVGRCWDDTSLVEDVCGFLLEDLPLPPSVPGGMSSYRQSLCLSFFFKFHLQVLRDLVARQIVTSSIPDNLLGAELDIEHGRFKSAQMFELVPKDQQNLDAVGRPMAHVAGEKHVTGEAIYCDDLPPLNGELHMALVLSNQAHAEIVSIDPSAALALEGVRGFFSAKDIAPGRNVFGPIIHDEEVFASKKVTCCGQVIACVVADNLALAQRASRLVKVTYSPLDGPAIFTIQDAIKNNSFYEGHTREIVKGDVDAGLRTAQHVLEGTFEMGGQEHFYLETQSVLVVPKGEDGEIDITSSTQNPSEVQQVVAEVLGLPANRVVCRVKRMGGGFGGKETRSAVLAAPAAVASFRLQRPVRCMLDRDEDMMSTGIRHPFLARYKVGFDSTGKLTALDVNLFSNGGNTMDLSRGIMERAVFHIDNAYRIDNLRCHGIVCRTNLPSNTAFRGFGGPQGMAVVENVMDDVATYLKLDPSAVRSLNLYREGDHTHYNQRLEYCTLNRCWNECQALAGIEQRRKEIENFNKLHRFKKRGMALIPTKFGIAFTALFLNQAGALVHVYKDGSVLLTHGGTEMGQGLHTKMLQVASRALNIPVELIFISETSTDKVPNTSPTAASAGSDLNGMAVLNACQILVDRLAPIRKAHPDGTWQEWVLQAYFQRISLSTTGFYKTPGIGYDFATNIGSPFRYFSFGAACSVVEVDCLTGNHRVLRTDIVMDLGESLNPAIDIGQIEGGFVQGLGLFTLEEPLFSPANGQVITRGPSNYKIPSADDIPEEFNVSLLRGCPNPHAVYSSKAIGEPPLFLASSVFFAIKDAISSARTESGLTGHFTINSPATAERIRMACEDDLIKKVSKPEPGTFVPWATSV</sequence>
<dbReference type="PROSITE" id="PS51387">
    <property type="entry name" value="FAD_PCMH"/>
    <property type="match status" value="1"/>
</dbReference>
<evidence type="ECO:0000256" key="13">
    <source>
        <dbReference type="ARBA" id="ARBA00023014"/>
    </source>
</evidence>
<proteinExistence type="inferred from homology"/>
<feature type="binding site" evidence="20">
    <location>
        <position position="453"/>
    </location>
    <ligand>
        <name>FAD</name>
        <dbReference type="ChEBI" id="CHEBI:57692"/>
    </ligand>
</feature>
<dbReference type="InterPro" id="IPR002888">
    <property type="entry name" value="2Fe-2S-bd"/>
</dbReference>
<dbReference type="FunFam" id="3.90.1170.50:FF:000001">
    <property type="entry name" value="Aldehyde oxidase 1"/>
    <property type="match status" value="1"/>
</dbReference>
<dbReference type="PANTHER" id="PTHR45444:SF3">
    <property type="entry name" value="XANTHINE DEHYDROGENASE"/>
    <property type="match status" value="1"/>
</dbReference>
<dbReference type="SUPFAM" id="SSF47741">
    <property type="entry name" value="CO dehydrogenase ISP C-domain like"/>
    <property type="match status" value="1"/>
</dbReference>
<dbReference type="InterPro" id="IPR036856">
    <property type="entry name" value="Ald_Oxase/Xan_DH_a/b_sf"/>
</dbReference>
<dbReference type="SUPFAM" id="SSF54292">
    <property type="entry name" value="2Fe-2S ferredoxin-like"/>
    <property type="match status" value="1"/>
</dbReference>
<dbReference type="GO" id="GO:0005777">
    <property type="term" value="C:peroxisome"/>
    <property type="evidence" value="ECO:0007669"/>
    <property type="project" value="UniProtKB-SubCell"/>
</dbReference>
<feature type="binding site" evidence="20">
    <location>
        <position position="950"/>
    </location>
    <ligand>
        <name>substrate</name>
    </ligand>
</feature>
<evidence type="ECO:0000256" key="1">
    <source>
        <dbReference type="ARBA" id="ARBA00001974"/>
    </source>
</evidence>
<feature type="domain" description="2Fe-2S ferredoxin-type" evidence="22">
    <location>
        <begin position="6"/>
        <end position="93"/>
    </location>
</feature>
<evidence type="ECO:0000256" key="2">
    <source>
        <dbReference type="ARBA" id="ARBA00004275"/>
    </source>
</evidence>
<comment type="cofactor">
    <cofactor evidence="16">
        <name>[2Fe-2S] cluster</name>
        <dbReference type="ChEBI" id="CHEBI:190135"/>
    </cofactor>
</comment>
<dbReference type="InterPro" id="IPR016166">
    <property type="entry name" value="FAD-bd_PCMH"/>
</dbReference>
<evidence type="ECO:0000256" key="8">
    <source>
        <dbReference type="ARBA" id="ARBA00022714"/>
    </source>
</evidence>
<dbReference type="Gene3D" id="1.10.150.120">
    <property type="entry name" value="[2Fe-2S]-binding domain"/>
    <property type="match status" value="1"/>
</dbReference>
<evidence type="ECO:0000256" key="4">
    <source>
        <dbReference type="ARBA" id="ARBA00011738"/>
    </source>
</evidence>
<keyword evidence="10 20" id="KW-0274">FAD</keyword>
<keyword evidence="14" id="KW-0520">NAD</keyword>
<evidence type="ECO:0000256" key="21">
    <source>
        <dbReference type="PIRSR" id="PIRSR000127-3"/>
    </source>
</evidence>
<dbReference type="GO" id="GO:0030151">
    <property type="term" value="F:molybdenum ion binding"/>
    <property type="evidence" value="ECO:0007669"/>
    <property type="project" value="InterPro"/>
</dbReference>
<comment type="subunit">
    <text evidence="4">Homodimer.</text>
</comment>
<feature type="domain" description="FAD-binding PCMH-type" evidence="23">
    <location>
        <begin position="259"/>
        <end position="445"/>
    </location>
</feature>
<dbReference type="InterPro" id="IPR014309">
    <property type="entry name" value="Xanthine_DH_Mopterin-bd_su"/>
</dbReference>
<dbReference type="InterPro" id="IPR022407">
    <property type="entry name" value="OxRdtase_Mopterin_BS"/>
</dbReference>
<reference evidence="24" key="1">
    <citation type="submission" date="2021-11" db="EMBL/GenBank/DDBJ databases">
        <authorList>
            <person name="Schell T."/>
        </authorList>
    </citation>
    <scope>NUCLEOTIDE SEQUENCE</scope>
    <source>
        <strain evidence="24">M5</strain>
    </source>
</reference>
<dbReference type="InterPro" id="IPR036318">
    <property type="entry name" value="FAD-bd_PCMH-like_sf"/>
</dbReference>
<dbReference type="InterPro" id="IPR005107">
    <property type="entry name" value="CO_DH_flav_C"/>
</dbReference>
<feature type="binding site" evidence="21">
    <location>
        <position position="803"/>
    </location>
    <ligand>
        <name>Mo-molybdopterin</name>
        <dbReference type="ChEBI" id="CHEBI:71302"/>
    </ligand>
    <ligandPart>
        <name>Mo</name>
        <dbReference type="ChEBI" id="CHEBI:28685"/>
    </ligandPart>
</feature>
<feature type="binding site" evidence="21">
    <location>
        <position position="162"/>
    </location>
    <ligand>
        <name>[2Fe-2S] cluster</name>
        <dbReference type="ChEBI" id="CHEBI:190135"/>
        <label>2</label>
    </ligand>
</feature>
<evidence type="ECO:0000259" key="23">
    <source>
        <dbReference type="PROSITE" id="PS51387"/>
    </source>
</evidence>
<dbReference type="FunFam" id="3.30.465.10:FF:000004">
    <property type="entry name" value="Xanthine dehydrogenase/oxidase"/>
    <property type="match status" value="1"/>
</dbReference>
<dbReference type="PANTHER" id="PTHR45444">
    <property type="entry name" value="XANTHINE DEHYDROGENASE"/>
    <property type="match status" value="1"/>
</dbReference>
<feature type="binding site" evidence="21">
    <location>
        <position position="948"/>
    </location>
    <ligand>
        <name>Mo-molybdopterin</name>
        <dbReference type="ChEBI" id="CHEBI:71302"/>
    </ligand>
    <ligandPart>
        <name>Mo</name>
        <dbReference type="ChEBI" id="CHEBI:28685"/>
    </ligandPart>
</feature>
<dbReference type="InterPro" id="IPR012675">
    <property type="entry name" value="Beta-grasp_dom_sf"/>
</dbReference>
<keyword evidence="13 21" id="KW-0411">Iron-sulfur</keyword>
<dbReference type="Gene3D" id="3.30.43.10">
    <property type="entry name" value="Uridine Diphospho-n-acetylenolpyruvylglucosamine Reductase, domain 2"/>
    <property type="match status" value="1"/>
</dbReference>
<dbReference type="InterPro" id="IPR002346">
    <property type="entry name" value="Mopterin_DH_FAD-bd"/>
</dbReference>
<dbReference type="Pfam" id="PF00941">
    <property type="entry name" value="FAD_binding_5"/>
    <property type="match status" value="1"/>
</dbReference>